<reference evidence="8 9" key="1">
    <citation type="submission" date="2020-08" db="EMBL/GenBank/DDBJ databases">
        <title>Genome sequence of Pedobacter roseus KACC 11594T.</title>
        <authorList>
            <person name="Hyun D.-W."/>
            <person name="Bae J.-W."/>
        </authorList>
    </citation>
    <scope>NUCLEOTIDE SEQUENCE [LARGE SCALE GENOMIC DNA]</scope>
    <source>
        <strain evidence="8 9">KACC 11594</strain>
    </source>
</reference>
<keyword evidence="5" id="KW-0998">Cell outer membrane</keyword>
<dbReference type="InterPro" id="IPR011990">
    <property type="entry name" value="TPR-like_helical_dom_sf"/>
</dbReference>
<sequence length="540" mass="61312">MKFKNIIIALSFMGLVSCKKDLLDSKPLNLISDETLWNDVSLVEKFVNEKYVVLPHFYMYSGVPSHLGYAAASDETYAKFLYENVNRITTGQLSPDVLALDSWTVDYNYIRELNVFFSKIESVPGDQAKKNRLKGEATFLRAYCYFDLASKYGGVPLITKVYNATDQNFVEKRASYEEVIRFVVDELDKAAPLLPLSYSANLDLGRATKGAALALKSRTLLYAASPLWNTNNDQAKWKAAADAAKAVIDMNQYVLYQGDYHNLFIQPDLPEVIIGYHIDPIKTNAYSDTFFSPCGSNGYSAYIPTQHIVDQFEMKNGKMITETGSGYNDQNPYIDRDPRFYANILYNGAQFKGRTLAYYDKGADSRTAPVNAGNASNTCYNWRKYNDETHNEAIEGESKTPFIIFRLSEIYLNYAEALNGAGNDGEAVIWLNKIRQRTGVNMPAVVATGTDLRDKIRHEREVELCLEGHRFFDVRRWKIAEITDNKNAMGVNVIKNANGSFTYDYSLLVETRKFDATKHYLFPIPKYELDKVKLVQNPNY</sequence>
<comment type="subcellular location">
    <subcellularLocation>
        <location evidence="1">Cell outer membrane</location>
    </subcellularLocation>
</comment>
<feature type="domain" description="SusD-like N-terminal" evidence="7">
    <location>
        <begin position="86"/>
        <end position="220"/>
    </location>
</feature>
<evidence type="ECO:0000256" key="4">
    <source>
        <dbReference type="ARBA" id="ARBA00023136"/>
    </source>
</evidence>
<evidence type="ECO:0000256" key="1">
    <source>
        <dbReference type="ARBA" id="ARBA00004442"/>
    </source>
</evidence>
<evidence type="ECO:0000256" key="2">
    <source>
        <dbReference type="ARBA" id="ARBA00006275"/>
    </source>
</evidence>
<dbReference type="Proteomes" id="UP000515806">
    <property type="component" value="Chromosome"/>
</dbReference>
<dbReference type="RefSeq" id="WP_187591119.1">
    <property type="nucleotide sequence ID" value="NZ_CP060723.1"/>
</dbReference>
<evidence type="ECO:0000256" key="3">
    <source>
        <dbReference type="ARBA" id="ARBA00022729"/>
    </source>
</evidence>
<proteinExistence type="inferred from homology"/>
<evidence type="ECO:0000259" key="7">
    <source>
        <dbReference type="Pfam" id="PF14322"/>
    </source>
</evidence>
<keyword evidence="9" id="KW-1185">Reference proteome</keyword>
<comment type="similarity">
    <text evidence="2">Belongs to the SusD family.</text>
</comment>
<dbReference type="CDD" id="cd08977">
    <property type="entry name" value="SusD"/>
    <property type="match status" value="1"/>
</dbReference>
<gene>
    <name evidence="8" type="ORF">H9L23_14690</name>
</gene>
<evidence type="ECO:0000313" key="8">
    <source>
        <dbReference type="EMBL" id="QNN40394.1"/>
    </source>
</evidence>
<evidence type="ECO:0000259" key="6">
    <source>
        <dbReference type="Pfam" id="PF07980"/>
    </source>
</evidence>
<name>A0A7G9QAL9_9SPHI</name>
<evidence type="ECO:0000313" key="9">
    <source>
        <dbReference type="Proteomes" id="UP000515806"/>
    </source>
</evidence>
<dbReference type="AlphaFoldDB" id="A0A7G9QAL9"/>
<dbReference type="Gene3D" id="1.25.40.390">
    <property type="match status" value="1"/>
</dbReference>
<dbReference type="GO" id="GO:0009279">
    <property type="term" value="C:cell outer membrane"/>
    <property type="evidence" value="ECO:0007669"/>
    <property type="project" value="UniProtKB-SubCell"/>
</dbReference>
<dbReference type="InterPro" id="IPR012944">
    <property type="entry name" value="SusD_RagB_dom"/>
</dbReference>
<keyword evidence="4" id="KW-0472">Membrane</keyword>
<protein>
    <submittedName>
        <fullName evidence="8">RagB/SusD family nutrient uptake outer membrane protein</fullName>
    </submittedName>
</protein>
<evidence type="ECO:0000256" key="5">
    <source>
        <dbReference type="ARBA" id="ARBA00023237"/>
    </source>
</evidence>
<organism evidence="8 9">
    <name type="scientific">Pedobacter roseus</name>
    <dbReference type="NCBI Taxonomy" id="336820"/>
    <lineage>
        <taxon>Bacteria</taxon>
        <taxon>Pseudomonadati</taxon>
        <taxon>Bacteroidota</taxon>
        <taxon>Sphingobacteriia</taxon>
        <taxon>Sphingobacteriales</taxon>
        <taxon>Sphingobacteriaceae</taxon>
        <taxon>Pedobacter</taxon>
    </lineage>
</organism>
<feature type="domain" description="RagB/SusD" evidence="6">
    <location>
        <begin position="286"/>
        <end position="540"/>
    </location>
</feature>
<dbReference type="PROSITE" id="PS51257">
    <property type="entry name" value="PROKAR_LIPOPROTEIN"/>
    <property type="match status" value="1"/>
</dbReference>
<dbReference type="Pfam" id="PF14322">
    <property type="entry name" value="SusD-like_3"/>
    <property type="match status" value="1"/>
</dbReference>
<dbReference type="KEGG" id="proe:H9L23_14690"/>
<accession>A0A7G9QAL9</accession>
<dbReference type="SUPFAM" id="SSF48452">
    <property type="entry name" value="TPR-like"/>
    <property type="match status" value="1"/>
</dbReference>
<keyword evidence="3" id="KW-0732">Signal</keyword>
<dbReference type="InterPro" id="IPR033985">
    <property type="entry name" value="SusD-like_N"/>
</dbReference>
<dbReference type="Pfam" id="PF07980">
    <property type="entry name" value="SusD_RagB"/>
    <property type="match status" value="1"/>
</dbReference>
<dbReference type="EMBL" id="CP060723">
    <property type="protein sequence ID" value="QNN40394.1"/>
    <property type="molecule type" value="Genomic_DNA"/>
</dbReference>